<sequence length="103" mass="11602">MSDIAETAPAQAVTSDAASARAPDPRRHYSSPEELREDIALDLDTREELLRQWQKDLDQRLEAESEGMSASDPISEEQESKLASEHRRVSKALENIAAERQRI</sequence>
<feature type="region of interest" description="Disordered" evidence="1">
    <location>
        <begin position="1"/>
        <end position="35"/>
    </location>
</feature>
<gene>
    <name evidence="2" type="ORF">WG901_15520</name>
</gene>
<protein>
    <submittedName>
        <fullName evidence="2">Uncharacterized protein</fullName>
    </submittedName>
</protein>
<name>A0ABU8RYA3_9SPHN</name>
<dbReference type="RefSeq" id="WP_339588004.1">
    <property type="nucleotide sequence ID" value="NZ_JBBHJZ010000003.1"/>
</dbReference>
<reference evidence="2 3" key="1">
    <citation type="submission" date="2024-03" db="EMBL/GenBank/DDBJ databases">
        <authorList>
            <person name="Jo J.-H."/>
        </authorList>
    </citation>
    <scope>NUCLEOTIDE SEQUENCE [LARGE SCALE GENOMIC DNA]</scope>
    <source>
        <strain evidence="2 3">PS1R-30</strain>
    </source>
</reference>
<feature type="compositionally biased region" description="Basic and acidic residues" evidence="1">
    <location>
        <begin position="78"/>
        <end position="87"/>
    </location>
</feature>
<evidence type="ECO:0000256" key="1">
    <source>
        <dbReference type="SAM" id="MobiDB-lite"/>
    </source>
</evidence>
<evidence type="ECO:0000313" key="2">
    <source>
        <dbReference type="EMBL" id="MEJ5978060.1"/>
    </source>
</evidence>
<evidence type="ECO:0000313" key="3">
    <source>
        <dbReference type="Proteomes" id="UP001361239"/>
    </source>
</evidence>
<proteinExistence type="predicted"/>
<organism evidence="2 3">
    <name type="scientific">Novosphingobium anseongense</name>
    <dbReference type="NCBI Taxonomy" id="3133436"/>
    <lineage>
        <taxon>Bacteria</taxon>
        <taxon>Pseudomonadati</taxon>
        <taxon>Pseudomonadota</taxon>
        <taxon>Alphaproteobacteria</taxon>
        <taxon>Sphingomonadales</taxon>
        <taxon>Sphingomonadaceae</taxon>
        <taxon>Novosphingobium</taxon>
    </lineage>
</organism>
<dbReference type="EMBL" id="JBBHJZ010000003">
    <property type="protein sequence ID" value="MEJ5978060.1"/>
    <property type="molecule type" value="Genomic_DNA"/>
</dbReference>
<accession>A0ABU8RYA3</accession>
<dbReference type="Proteomes" id="UP001361239">
    <property type="component" value="Unassembled WGS sequence"/>
</dbReference>
<feature type="compositionally biased region" description="Basic and acidic residues" evidence="1">
    <location>
        <begin position="23"/>
        <end position="35"/>
    </location>
</feature>
<keyword evidence="3" id="KW-1185">Reference proteome</keyword>
<comment type="caution">
    <text evidence="2">The sequence shown here is derived from an EMBL/GenBank/DDBJ whole genome shotgun (WGS) entry which is preliminary data.</text>
</comment>
<feature type="region of interest" description="Disordered" evidence="1">
    <location>
        <begin position="60"/>
        <end position="89"/>
    </location>
</feature>